<feature type="transmembrane region" description="Helical" evidence="2">
    <location>
        <begin position="544"/>
        <end position="565"/>
    </location>
</feature>
<dbReference type="AlphaFoldDB" id="A0A3L6LEH3"/>
<feature type="transmembrane region" description="Helical" evidence="2">
    <location>
        <begin position="512"/>
        <end position="532"/>
    </location>
</feature>
<keyword evidence="2" id="KW-0472">Membrane</keyword>
<feature type="transmembrane region" description="Helical" evidence="2">
    <location>
        <begin position="739"/>
        <end position="760"/>
    </location>
</feature>
<feature type="transmembrane region" description="Helical" evidence="2">
    <location>
        <begin position="317"/>
        <end position="338"/>
    </location>
</feature>
<proteinExistence type="predicted"/>
<feature type="transmembrane region" description="Helical" evidence="2">
    <location>
        <begin position="577"/>
        <end position="598"/>
    </location>
</feature>
<evidence type="ECO:0008006" key="4">
    <source>
        <dbReference type="Google" id="ProtNLM"/>
    </source>
</evidence>
<feature type="transmembrane region" description="Helical" evidence="2">
    <location>
        <begin position="618"/>
        <end position="639"/>
    </location>
</feature>
<keyword evidence="2" id="KW-1133">Transmembrane helix</keyword>
<feature type="transmembrane region" description="Helical" evidence="2">
    <location>
        <begin position="453"/>
        <end position="475"/>
    </location>
</feature>
<evidence type="ECO:0000313" key="3">
    <source>
        <dbReference type="EMBL" id="RHW74051.1"/>
    </source>
</evidence>
<sequence>MHVGDGTQHHEEKKNQNHSGAQTGSEAGNKWSHGEKESRGVDEATPSCARSARLSGYSQPLEERLFGSNALMETPNDFFTANRRSNEDDCVRIDDSLVYSSVHRSGQSFCDYHRMGNYRVERYSHSEDHRSLETQFDQNRSEPADFIAGLYRNSGGPLSLYSSRLDIALNSVSEQPPIADRPTASHDLSPVSIPDRADRKGMACASPNDLTLRVNTSRVWSSGTDFAQASLHSVLTNTPGEALEMPVFPSFSELGSPYRNTASVDEMQQAQKLQPTLSGIVMYDGQLRGRKPLYQAYGFQSNPDGDRHDPGLHHSSSVVFILYGILLASVINVLFLVFNDLHHEENKLCNAEGRCPCLLTDVLKYVVTYGLHVYVPFALFPTALFFLTINSITEDRERKRRLARMHCYVTSDDISQHAHDNVAGDDFEVSEPYGTRNESAPTRALRWDLPPALSTLASNIIFWVVVLIRFGSFSVLDTRVVRPDKLAFIYDAGLVLALSAPLAAVAKYHGCFRLVVPFMLLDAFPLLSPPIIAPIKVDKGMEHIFHPLLLVVIERMLWYLSAAVMPETTPVGVKITLSSSFAAIYTLFVLTSAVSLPYDWWLVVSTVMAVEIFIFEMLFNTLLLEFTALRLFTVAVACVKRQPPQVFSIKVSDPVNISTQVRWPSLALALCGVSPVLWLPRWDRVLPQSCCDGLIARELVPFVVPFILAVTAFTLSYLLTAMIRMRYDRLRAPLIARDWFLALMWGWYVTCTVPFALSALM</sequence>
<evidence type="ECO:0000256" key="1">
    <source>
        <dbReference type="SAM" id="MobiDB-lite"/>
    </source>
</evidence>
<gene>
    <name evidence="3" type="ORF">DPX39_020012300</name>
</gene>
<evidence type="ECO:0000256" key="2">
    <source>
        <dbReference type="SAM" id="Phobius"/>
    </source>
</evidence>
<feature type="transmembrane region" description="Helical" evidence="2">
    <location>
        <begin position="373"/>
        <end position="392"/>
    </location>
</feature>
<feature type="transmembrane region" description="Helical" evidence="2">
    <location>
        <begin position="487"/>
        <end position="505"/>
    </location>
</feature>
<feature type="compositionally biased region" description="Polar residues" evidence="1">
    <location>
        <begin position="17"/>
        <end position="26"/>
    </location>
</feature>
<comment type="caution">
    <text evidence="3">The sequence shown here is derived from an EMBL/GenBank/DDBJ whole genome shotgun (WGS) entry which is preliminary data.</text>
</comment>
<dbReference type="EMBL" id="QSBY01000002">
    <property type="protein sequence ID" value="RHW74051.1"/>
    <property type="molecule type" value="Genomic_DNA"/>
</dbReference>
<keyword evidence="2" id="KW-0812">Transmembrane</keyword>
<accession>A0A3L6LEH3</accession>
<feature type="compositionally biased region" description="Basic and acidic residues" evidence="1">
    <location>
        <begin position="32"/>
        <end position="42"/>
    </location>
</feature>
<protein>
    <recommendedName>
        <fullName evidence="4">Transmembrane protein</fullName>
    </recommendedName>
</protein>
<organism evidence="3">
    <name type="scientific">Trypanosoma brucei equiperdum</name>
    <dbReference type="NCBI Taxonomy" id="630700"/>
    <lineage>
        <taxon>Eukaryota</taxon>
        <taxon>Discoba</taxon>
        <taxon>Euglenozoa</taxon>
        <taxon>Kinetoplastea</taxon>
        <taxon>Metakinetoplastina</taxon>
        <taxon>Trypanosomatida</taxon>
        <taxon>Trypanosomatidae</taxon>
        <taxon>Trypanosoma</taxon>
    </lineage>
</organism>
<feature type="region of interest" description="Disordered" evidence="1">
    <location>
        <begin position="1"/>
        <end position="47"/>
    </location>
</feature>
<feature type="region of interest" description="Disordered" evidence="1">
    <location>
        <begin position="176"/>
        <end position="199"/>
    </location>
</feature>
<reference evidence="3" key="1">
    <citation type="submission" date="2018-09" db="EMBL/GenBank/DDBJ databases">
        <title>whole genome sequence of T. equiperdum IVM-t1 strain.</title>
        <authorList>
            <person name="Suganuma K."/>
        </authorList>
    </citation>
    <scope>NUCLEOTIDE SEQUENCE [LARGE SCALE GENOMIC DNA]</scope>
    <source>
        <strain evidence="3">IVM-t1</strain>
    </source>
</reference>
<dbReference type="Proteomes" id="UP000266743">
    <property type="component" value="Chromosome 2"/>
</dbReference>
<feature type="transmembrane region" description="Helical" evidence="2">
    <location>
        <begin position="699"/>
        <end position="719"/>
    </location>
</feature>
<name>A0A3L6LEH3_9TRYP</name>